<proteinExistence type="evidence at transcript level"/>
<dbReference type="AlphaFoldDB" id="W8B839"/>
<feature type="region of interest" description="Disordered" evidence="1">
    <location>
        <begin position="242"/>
        <end position="261"/>
    </location>
</feature>
<organism evidence="2">
    <name type="scientific">Ceratitis capitata</name>
    <name type="common">Mediterranean fruit fly</name>
    <name type="synonym">Tephritis capitata</name>
    <dbReference type="NCBI Taxonomy" id="7213"/>
    <lineage>
        <taxon>Eukaryota</taxon>
        <taxon>Metazoa</taxon>
        <taxon>Ecdysozoa</taxon>
        <taxon>Arthropoda</taxon>
        <taxon>Hexapoda</taxon>
        <taxon>Insecta</taxon>
        <taxon>Pterygota</taxon>
        <taxon>Neoptera</taxon>
        <taxon>Endopterygota</taxon>
        <taxon>Diptera</taxon>
        <taxon>Brachycera</taxon>
        <taxon>Muscomorpha</taxon>
        <taxon>Tephritoidea</taxon>
        <taxon>Tephritidae</taxon>
        <taxon>Ceratitis</taxon>
        <taxon>Ceratitis</taxon>
    </lineage>
</organism>
<reference evidence="2" key="1">
    <citation type="submission" date="2013-07" db="EMBL/GenBank/DDBJ databases">
        <authorList>
            <person name="Geib S."/>
        </authorList>
    </citation>
    <scope>NUCLEOTIDE SEQUENCE</scope>
</reference>
<evidence type="ECO:0000256" key="1">
    <source>
        <dbReference type="SAM" id="MobiDB-lite"/>
    </source>
</evidence>
<name>W8B839_CERCA</name>
<protein>
    <submittedName>
        <fullName evidence="2">Uncharacterized protein</fullName>
    </submittedName>
</protein>
<accession>W8B839</accession>
<sequence>KYIHIHTYKFTTSDFHNPTDVINLTNSHKIRNLQSCCLVTMAPTICQDKKPRQIRANLKEIRRQPNTANALLSALTTTAGSGQTTRAHRNGNGSDNAAITAGVINYVSTAPNTAALRLRDTLNTDAVEIPQSDSMRVDRLDLEDGQHIISENLVSSSNMGPELVRALIADQMEMEMDMEHSDIFDEEDCEVHSINSGARYCHNHINNINKNNSNHLLQCNVKTMFPLSDKKINKSNEKLNYNQQKRTQHYISAEEDTDNESNTYTSMCELKKTEGLLSIALKTIKLVKRNQMLQRRLAQLQFETSEFIESVMANPENRHFRNKISSPALSPSAPTTPVSPASPSSSSLASPSAAQISSSSPLQSSTTTTRA</sequence>
<feature type="compositionally biased region" description="Low complexity" evidence="1">
    <location>
        <begin position="325"/>
        <end position="371"/>
    </location>
</feature>
<feature type="non-terminal residue" evidence="2">
    <location>
        <position position="1"/>
    </location>
</feature>
<reference evidence="2" key="2">
    <citation type="journal article" date="2014" name="BMC Genomics">
        <title>A genomic perspective to assessing quality of mass-reared SIT flies used in Mediterranean fruit fly (Ceratitis capitata) eradication in California.</title>
        <authorList>
            <person name="Calla B."/>
            <person name="Hall B."/>
            <person name="Hou S."/>
            <person name="Geib S.M."/>
        </authorList>
    </citation>
    <scope>NUCLEOTIDE SEQUENCE</scope>
</reference>
<evidence type="ECO:0000313" key="2">
    <source>
        <dbReference type="EMBL" id="JAB94792.1"/>
    </source>
</evidence>
<feature type="region of interest" description="Disordered" evidence="1">
    <location>
        <begin position="321"/>
        <end position="371"/>
    </location>
</feature>
<dbReference type="EMBL" id="GAMC01011763">
    <property type="protein sequence ID" value="JAB94792.1"/>
    <property type="molecule type" value="mRNA"/>
</dbReference>
<dbReference type="OrthoDB" id="6374619at2759"/>